<dbReference type="RefSeq" id="WP_146661792.1">
    <property type="nucleotide sequence ID" value="NZ_CP019791.1"/>
</dbReference>
<keyword evidence="1" id="KW-0732">Signal</keyword>
<accession>A0A1U9NL02</accession>
<dbReference type="InterPro" id="IPR018389">
    <property type="entry name" value="DctP_fam"/>
</dbReference>
<organism evidence="2 3">
    <name type="scientific">Anaerohalosphaera lusitana</name>
    <dbReference type="NCBI Taxonomy" id="1936003"/>
    <lineage>
        <taxon>Bacteria</taxon>
        <taxon>Pseudomonadati</taxon>
        <taxon>Planctomycetota</taxon>
        <taxon>Phycisphaerae</taxon>
        <taxon>Sedimentisphaerales</taxon>
        <taxon>Anaerohalosphaeraceae</taxon>
        <taxon>Anaerohalosphaera</taxon>
    </lineage>
</organism>
<dbReference type="InterPro" id="IPR038404">
    <property type="entry name" value="TRAP_DctP_sf"/>
</dbReference>
<dbReference type="Proteomes" id="UP000189674">
    <property type="component" value="Chromosome"/>
</dbReference>
<dbReference type="GO" id="GO:0030288">
    <property type="term" value="C:outer membrane-bounded periplasmic space"/>
    <property type="evidence" value="ECO:0007669"/>
    <property type="project" value="InterPro"/>
</dbReference>
<dbReference type="AlphaFoldDB" id="A0A1U9NL02"/>
<name>A0A1U9NL02_9BACT</name>
<dbReference type="InterPro" id="IPR004682">
    <property type="entry name" value="TRAP_DctP"/>
</dbReference>
<reference evidence="3" key="1">
    <citation type="submission" date="2017-02" db="EMBL/GenBank/DDBJ databases">
        <title>Comparative genomics and description of representatives of a novel lineage of planctomycetes thriving in anoxic sediments.</title>
        <authorList>
            <person name="Spring S."/>
            <person name="Bunk B."/>
            <person name="Sproer C."/>
        </authorList>
    </citation>
    <scope>NUCLEOTIDE SEQUENCE [LARGE SCALE GENOMIC DNA]</scope>
    <source>
        <strain evidence="3">ST-NAGAB-D1</strain>
    </source>
</reference>
<dbReference type="NCBIfam" id="NF037995">
    <property type="entry name" value="TRAP_S1"/>
    <property type="match status" value="1"/>
</dbReference>
<dbReference type="CDD" id="cd13671">
    <property type="entry name" value="PBP2_TRAP_SBP_like_3"/>
    <property type="match status" value="1"/>
</dbReference>
<dbReference type="GO" id="GO:0030246">
    <property type="term" value="F:carbohydrate binding"/>
    <property type="evidence" value="ECO:0007669"/>
    <property type="project" value="TreeGrafter"/>
</dbReference>
<dbReference type="STRING" id="1936003.STSP2_01790"/>
<dbReference type="PANTHER" id="PTHR33376:SF2">
    <property type="entry name" value="DICARBOXYLATE-BINDING PERIPLASMIC PROTEIN"/>
    <property type="match status" value="1"/>
</dbReference>
<dbReference type="EMBL" id="CP019791">
    <property type="protein sequence ID" value="AQT68622.1"/>
    <property type="molecule type" value="Genomic_DNA"/>
</dbReference>
<evidence type="ECO:0000313" key="2">
    <source>
        <dbReference type="EMBL" id="AQT68622.1"/>
    </source>
</evidence>
<evidence type="ECO:0000313" key="3">
    <source>
        <dbReference type="Proteomes" id="UP000189674"/>
    </source>
</evidence>
<evidence type="ECO:0000256" key="1">
    <source>
        <dbReference type="ARBA" id="ARBA00022729"/>
    </source>
</evidence>
<dbReference type="PROSITE" id="PS51257">
    <property type="entry name" value="PROKAR_LIPOPROTEIN"/>
    <property type="match status" value="1"/>
</dbReference>
<dbReference type="Pfam" id="PF03480">
    <property type="entry name" value="DctP"/>
    <property type="match status" value="1"/>
</dbReference>
<dbReference type="GO" id="GO:0055085">
    <property type="term" value="P:transmembrane transport"/>
    <property type="evidence" value="ECO:0007669"/>
    <property type="project" value="InterPro"/>
</dbReference>
<dbReference type="OrthoDB" id="9776801at2"/>
<sequence>MKRIAFLTVLSLAVVIGGCKKDDSKARVLKLAHGLNTEHPVHKAMMFMAERVKEKSDGKMLVHVYPSEQLGNEKECIEALQLGYLAMTKTSSGPMENFVPEIKVYGIPYLFRDSEHFWKVMKGPIGKELLVAGEEKGLRGLCYYDAGARSFYAKKPIEGPDDVEGLKVRVMSSIMAMQMIEYMGGSPTPISWGELYTSLDQGVVDAAENNPPSFYTSAHYEICDYYSLDEHTRLPDMLVISSKVWDSLTPEQQQILSEAVDESVEHQIKLWAAAEEESMEAVQEAGVTILRPDKEPFREAVKPMWEQYEDTNLGTLIERIQEVK</sequence>
<dbReference type="Gene3D" id="3.40.190.170">
    <property type="entry name" value="Bacterial extracellular solute-binding protein, family 7"/>
    <property type="match status" value="1"/>
</dbReference>
<dbReference type="NCBIfam" id="TIGR00787">
    <property type="entry name" value="dctP"/>
    <property type="match status" value="1"/>
</dbReference>
<proteinExistence type="predicted"/>
<dbReference type="KEGG" id="alus:STSP2_01790"/>
<dbReference type="PIRSF" id="PIRSF006470">
    <property type="entry name" value="DctB"/>
    <property type="match status" value="1"/>
</dbReference>
<keyword evidence="3" id="KW-1185">Reference proteome</keyword>
<dbReference type="PANTHER" id="PTHR33376">
    <property type="match status" value="1"/>
</dbReference>
<gene>
    <name evidence="2" type="primary">dctP</name>
    <name evidence="2" type="ORF">STSP2_01790</name>
</gene>
<protein>
    <submittedName>
        <fullName evidence="2">C4-dicarboxylate-binding periplasmic protein</fullName>
    </submittedName>
</protein>